<protein>
    <recommendedName>
        <fullName evidence="13">Thymidine kinase</fullName>
        <ecNumber evidence="13">2.7.1.21</ecNumber>
    </recommendedName>
</protein>
<gene>
    <name evidence="15" type="ORF">JTE90_008538</name>
</gene>
<dbReference type="FunFam" id="3.30.60.20:FF:000028">
    <property type="entry name" value="Thymidine kinase"/>
    <property type="match status" value="1"/>
</dbReference>
<dbReference type="AlphaFoldDB" id="A0AAV6VI67"/>
<evidence type="ECO:0000256" key="14">
    <source>
        <dbReference type="RuleBase" id="RU004165"/>
    </source>
</evidence>
<evidence type="ECO:0000256" key="5">
    <source>
        <dbReference type="ARBA" id="ARBA00022741"/>
    </source>
</evidence>
<evidence type="ECO:0000256" key="3">
    <source>
        <dbReference type="ARBA" id="ARBA00022679"/>
    </source>
</evidence>
<dbReference type="PANTHER" id="PTHR11441:SF0">
    <property type="entry name" value="THYMIDINE KINASE, CYTOSOLIC"/>
    <property type="match status" value="1"/>
</dbReference>
<comment type="caution">
    <text evidence="15">The sequence shown here is derived from an EMBL/GenBank/DDBJ whole genome shotgun (WGS) entry which is preliminary data.</text>
</comment>
<evidence type="ECO:0000256" key="6">
    <source>
        <dbReference type="ARBA" id="ARBA00022777"/>
    </source>
</evidence>
<keyword evidence="16" id="KW-1185">Reference proteome</keyword>
<dbReference type="PANTHER" id="PTHR11441">
    <property type="entry name" value="THYMIDINE KINASE"/>
    <property type="match status" value="1"/>
</dbReference>
<evidence type="ECO:0000256" key="10">
    <source>
        <dbReference type="ARBA" id="ARBA00048113"/>
    </source>
</evidence>
<accession>A0AAV6VI67</accession>
<dbReference type="InterPro" id="IPR020633">
    <property type="entry name" value="Thymidine_kinase_CS"/>
</dbReference>
<evidence type="ECO:0000256" key="7">
    <source>
        <dbReference type="ARBA" id="ARBA00022833"/>
    </source>
</evidence>
<dbReference type="EC" id="2.7.1.21" evidence="13"/>
<evidence type="ECO:0000313" key="16">
    <source>
        <dbReference type="Proteomes" id="UP000827092"/>
    </source>
</evidence>
<dbReference type="SUPFAM" id="SSF57716">
    <property type="entry name" value="Glucocorticoid receptor-like (DNA-binding domain)"/>
    <property type="match status" value="1"/>
</dbReference>
<dbReference type="InterPro" id="IPR027417">
    <property type="entry name" value="P-loop_NTPase"/>
</dbReference>
<keyword evidence="2 13" id="KW-0237">DNA synthesis</keyword>
<evidence type="ECO:0000256" key="1">
    <source>
        <dbReference type="ARBA" id="ARBA00007587"/>
    </source>
</evidence>
<keyword evidence="6 13" id="KW-0418">Kinase</keyword>
<dbReference type="InterPro" id="IPR001267">
    <property type="entry name" value="Thymidine_kinase"/>
</dbReference>
<keyword evidence="5 13" id="KW-0547">Nucleotide-binding</keyword>
<keyword evidence="4" id="KW-0479">Metal-binding</keyword>
<evidence type="ECO:0000256" key="11">
    <source>
        <dbReference type="PIRSR" id="PIRSR035805-1"/>
    </source>
</evidence>
<evidence type="ECO:0000256" key="13">
    <source>
        <dbReference type="RuleBase" id="RU000544"/>
    </source>
</evidence>
<dbReference type="Pfam" id="PF00265">
    <property type="entry name" value="TK"/>
    <property type="match status" value="1"/>
</dbReference>
<comment type="similarity">
    <text evidence="1 14">Belongs to the thymidine kinase family.</text>
</comment>
<dbReference type="Gene3D" id="3.30.60.20">
    <property type="match status" value="1"/>
</dbReference>
<comment type="catalytic activity">
    <reaction evidence="10">
        <text>thymidine + ATP = dTMP + ADP + H(+)</text>
        <dbReference type="Rhea" id="RHEA:19129"/>
        <dbReference type="ChEBI" id="CHEBI:15378"/>
        <dbReference type="ChEBI" id="CHEBI:17748"/>
        <dbReference type="ChEBI" id="CHEBI:30616"/>
        <dbReference type="ChEBI" id="CHEBI:63528"/>
        <dbReference type="ChEBI" id="CHEBI:456216"/>
        <dbReference type="EC" id="2.7.1.21"/>
    </reaction>
    <physiologicalReaction direction="left-to-right" evidence="10">
        <dbReference type="Rhea" id="RHEA:19130"/>
    </physiologicalReaction>
</comment>
<keyword evidence="8 13" id="KW-0067">ATP-binding</keyword>
<evidence type="ECO:0000313" key="15">
    <source>
        <dbReference type="EMBL" id="KAG8195846.1"/>
    </source>
</evidence>
<dbReference type="GO" id="GO:0046872">
    <property type="term" value="F:metal ion binding"/>
    <property type="evidence" value="ECO:0007669"/>
    <property type="project" value="UniProtKB-KW"/>
</dbReference>
<organism evidence="15 16">
    <name type="scientific">Oedothorax gibbosus</name>
    <dbReference type="NCBI Taxonomy" id="931172"/>
    <lineage>
        <taxon>Eukaryota</taxon>
        <taxon>Metazoa</taxon>
        <taxon>Ecdysozoa</taxon>
        <taxon>Arthropoda</taxon>
        <taxon>Chelicerata</taxon>
        <taxon>Arachnida</taxon>
        <taxon>Araneae</taxon>
        <taxon>Araneomorphae</taxon>
        <taxon>Entelegynae</taxon>
        <taxon>Araneoidea</taxon>
        <taxon>Linyphiidae</taxon>
        <taxon>Erigoninae</taxon>
        <taxon>Oedothorax</taxon>
    </lineage>
</organism>
<evidence type="ECO:0000256" key="9">
    <source>
        <dbReference type="ARBA" id="ARBA00046642"/>
    </source>
</evidence>
<dbReference type="EMBL" id="JAFNEN010000077">
    <property type="protein sequence ID" value="KAG8195846.1"/>
    <property type="molecule type" value="Genomic_DNA"/>
</dbReference>
<keyword evidence="3 13" id="KW-0808">Transferase</keyword>
<dbReference type="SUPFAM" id="SSF52540">
    <property type="entry name" value="P-loop containing nucleoside triphosphate hydrolases"/>
    <property type="match status" value="1"/>
</dbReference>
<dbReference type="PROSITE" id="PS00603">
    <property type="entry name" value="TK_CELLULAR_TYPE"/>
    <property type="match status" value="1"/>
</dbReference>
<dbReference type="Gene3D" id="3.40.50.300">
    <property type="entry name" value="P-loop containing nucleotide triphosphate hydrolases"/>
    <property type="match status" value="1"/>
</dbReference>
<feature type="active site" description="Proton acceptor" evidence="11">
    <location>
        <position position="99"/>
    </location>
</feature>
<evidence type="ECO:0000256" key="12">
    <source>
        <dbReference type="PIRSR" id="PIRSR035805-2"/>
    </source>
</evidence>
<dbReference type="GO" id="GO:0005524">
    <property type="term" value="F:ATP binding"/>
    <property type="evidence" value="ECO:0007669"/>
    <property type="project" value="UniProtKB-KW"/>
</dbReference>
<feature type="binding site" evidence="12">
    <location>
        <position position="182"/>
    </location>
    <ligand>
        <name>substrate</name>
    </ligand>
</feature>
<evidence type="ECO:0000256" key="2">
    <source>
        <dbReference type="ARBA" id="ARBA00022634"/>
    </source>
</evidence>
<proteinExistence type="inferred from homology"/>
<evidence type="ECO:0000256" key="8">
    <source>
        <dbReference type="ARBA" id="ARBA00022840"/>
    </source>
</evidence>
<dbReference type="FunFam" id="3.40.50.300:FF:000948">
    <property type="entry name" value="Thymidine kinase"/>
    <property type="match status" value="1"/>
</dbReference>
<comment type="subunit">
    <text evidence="9">Homotetramer. Tetramerization from dimerization is induced by ATP and increases catalytic efficiency due to a high affinity for thymidine. Tetramerization is inhibited by phosphorylation at Ser-13. Interacts (via the KEN box) with FZR1.</text>
</comment>
<dbReference type="GO" id="GO:0046104">
    <property type="term" value="P:thymidine metabolic process"/>
    <property type="evidence" value="ECO:0007669"/>
    <property type="project" value="TreeGrafter"/>
</dbReference>
<sequence>MLDFSSKAPKIVCPSQSKGHIQVIFGPMFSGKTTELIRRVKKYQIANHKCMIVRYPHNSRNKERGVSENDVHDLNVVSMTTLSELKNETENCSVVAVDEAQFFPDVVIVAEELANDGKIVIIAALDGTYLRQGFSNILQLIPLAESVLKLNSVCMICFEDASYTKRIGSETEVEVIGGKDKYMAVCRSCHNSTSPLPQNSKHQSPCKVTTIQQATQIC</sequence>
<dbReference type="GO" id="GO:0004797">
    <property type="term" value="F:thymidine kinase activity"/>
    <property type="evidence" value="ECO:0007669"/>
    <property type="project" value="UniProtKB-EC"/>
</dbReference>
<evidence type="ECO:0000256" key="4">
    <source>
        <dbReference type="ARBA" id="ARBA00022723"/>
    </source>
</evidence>
<dbReference type="PIRSF" id="PIRSF035805">
    <property type="entry name" value="TK_cell"/>
    <property type="match status" value="1"/>
</dbReference>
<dbReference type="Proteomes" id="UP000827092">
    <property type="component" value="Unassembled WGS sequence"/>
</dbReference>
<reference evidence="15 16" key="1">
    <citation type="journal article" date="2022" name="Nat. Ecol. Evol.">
        <title>A masculinizing supergene underlies an exaggerated male reproductive morph in a spider.</title>
        <authorList>
            <person name="Hendrickx F."/>
            <person name="De Corte Z."/>
            <person name="Sonet G."/>
            <person name="Van Belleghem S.M."/>
            <person name="Kostlbacher S."/>
            <person name="Vangestel C."/>
        </authorList>
    </citation>
    <scope>NUCLEOTIDE SEQUENCE [LARGE SCALE GENOMIC DNA]</scope>
    <source>
        <strain evidence="15">W744_W776</strain>
    </source>
</reference>
<name>A0AAV6VI67_9ARAC</name>
<keyword evidence="7" id="KW-0862">Zinc</keyword>
<dbReference type="GO" id="GO:0071897">
    <property type="term" value="P:DNA biosynthetic process"/>
    <property type="evidence" value="ECO:0007669"/>
    <property type="project" value="UniProtKB-KW"/>
</dbReference>